<organism evidence="2">
    <name type="scientific">Eucalyptus grandis</name>
    <name type="common">Flooded gum</name>
    <dbReference type="NCBI Taxonomy" id="71139"/>
    <lineage>
        <taxon>Eukaryota</taxon>
        <taxon>Viridiplantae</taxon>
        <taxon>Streptophyta</taxon>
        <taxon>Embryophyta</taxon>
        <taxon>Tracheophyta</taxon>
        <taxon>Spermatophyta</taxon>
        <taxon>Magnoliopsida</taxon>
        <taxon>eudicotyledons</taxon>
        <taxon>Gunneridae</taxon>
        <taxon>Pentapetalae</taxon>
        <taxon>rosids</taxon>
        <taxon>malvids</taxon>
        <taxon>Myrtales</taxon>
        <taxon>Myrtaceae</taxon>
        <taxon>Myrtoideae</taxon>
        <taxon>Eucalypteae</taxon>
        <taxon>Eucalyptus</taxon>
    </lineage>
</organism>
<dbReference type="InParanoid" id="A0A059AVJ9"/>
<dbReference type="PANTHER" id="PTHR33232">
    <property type="entry name" value="PROTEIN SIEVE ELEMENT OCCLUSION B-LIKE"/>
    <property type="match status" value="1"/>
</dbReference>
<sequence>MACKAERGRDAEERLRGIFSTLSSYRWTTQLLLVLAAFAQQYGEFWYISKDPSEGGNALLKGLSSLKKKLISDKKAEKEVPLNEVVVDLLDWTNSLVNLEKLVTQHRGKRVPILAEAFRTMPKWSCQAIIAIVAAGDYFAWLMDDDKYDASFLVRFELFSKKSVLLIISHLKISMDNIETLRIIYEDPQRLRKSPKEDDQEDGNNPIQTEKETLYELVWIPIVDGRLKDWEALPNLKSLMPWAYRVDPQRMNTWAPKYIKEEWHFKRETMVVVLDSHGRVENTDAMPMLRIWGTNAFPYTGNEFTHPWMGIWSWVQLVLRELVVQHGTSDAVNTLIFLDLPWKRGNIK</sequence>
<evidence type="ECO:0000259" key="1">
    <source>
        <dbReference type="Pfam" id="PF14576"/>
    </source>
</evidence>
<gene>
    <name evidence="2" type="ORF">EUGRSUZ_H00211</name>
</gene>
<dbReference type="PANTHER" id="PTHR33232:SF9">
    <property type="entry name" value="PROTEIN SIEVE ELEMENT OCCLUSION B"/>
    <property type="match status" value="1"/>
</dbReference>
<dbReference type="InterPro" id="IPR027942">
    <property type="entry name" value="SEO_N"/>
</dbReference>
<dbReference type="STRING" id="71139.A0A059AVJ9"/>
<dbReference type="Pfam" id="PF14576">
    <property type="entry name" value="SEO_N"/>
    <property type="match status" value="1"/>
</dbReference>
<proteinExistence type="predicted"/>
<evidence type="ECO:0000313" key="2">
    <source>
        <dbReference type="EMBL" id="KCW57430.1"/>
    </source>
</evidence>
<name>A0A059AVJ9_EUCGR</name>
<protein>
    <recommendedName>
        <fullName evidence="1">Sieve element occlusion N-terminal domain-containing protein</fullName>
    </recommendedName>
</protein>
<dbReference type="Gramene" id="KCW57430">
    <property type="protein sequence ID" value="KCW57430"/>
    <property type="gene ID" value="EUGRSUZ_H00211"/>
</dbReference>
<dbReference type="EMBL" id="KK198760">
    <property type="protein sequence ID" value="KCW57430.1"/>
    <property type="molecule type" value="Genomic_DNA"/>
</dbReference>
<dbReference type="InterPro" id="IPR039299">
    <property type="entry name" value="SEOA"/>
</dbReference>
<dbReference type="GO" id="GO:0010088">
    <property type="term" value="P:phloem development"/>
    <property type="evidence" value="ECO:0007669"/>
    <property type="project" value="InterPro"/>
</dbReference>
<reference evidence="2" key="1">
    <citation type="submission" date="2013-07" db="EMBL/GenBank/DDBJ databases">
        <title>The genome of Eucalyptus grandis.</title>
        <authorList>
            <person name="Schmutz J."/>
            <person name="Hayes R."/>
            <person name="Myburg A."/>
            <person name="Tuskan G."/>
            <person name="Grattapaglia D."/>
            <person name="Rokhsar D.S."/>
        </authorList>
    </citation>
    <scope>NUCLEOTIDE SEQUENCE</scope>
    <source>
        <tissue evidence="2">Leaf extractions</tissue>
    </source>
</reference>
<feature type="domain" description="Sieve element occlusion N-terminal" evidence="1">
    <location>
        <begin position="1"/>
        <end position="172"/>
    </location>
</feature>
<dbReference type="AlphaFoldDB" id="A0A059AVJ9"/>
<accession>A0A059AVJ9</accession>